<dbReference type="InterPro" id="IPR008969">
    <property type="entry name" value="CarboxyPept-like_regulatory"/>
</dbReference>
<organism evidence="1 2">
    <name type="scientific">Chitinophaga filiformis</name>
    <name type="common">Myxococcus filiformis</name>
    <name type="synonym">Flexibacter filiformis</name>
    <dbReference type="NCBI Taxonomy" id="104663"/>
    <lineage>
        <taxon>Bacteria</taxon>
        <taxon>Pseudomonadati</taxon>
        <taxon>Bacteroidota</taxon>
        <taxon>Chitinophagia</taxon>
        <taxon>Chitinophagales</taxon>
        <taxon>Chitinophagaceae</taxon>
        <taxon>Chitinophaga</taxon>
    </lineage>
</organism>
<name>A0A1G7U9A0_CHIFI</name>
<dbReference type="Proteomes" id="UP000199045">
    <property type="component" value="Unassembled WGS sequence"/>
</dbReference>
<dbReference type="EMBL" id="FNBN01000004">
    <property type="protein sequence ID" value="SDG44017.1"/>
    <property type="molecule type" value="Genomic_DNA"/>
</dbReference>
<sequence length="260" mass="29381">MNKQPFMISIPTPCHESWQNMTPADKGRFCQSCQKIVTDFSGMSDQQIISYLKTRQGNVCGRFDTEQLNREISMPANTRKQPFAPIAAIVAALTIAIPSVQGKSKAEKIQLVPDRLNATLQRIDTLPYIKGIVIDIDGTDKYNLYGAAIRLKGQDIYSITDTSGKFELKIPGNYKEETLTLEIHLFGYHTKEFVVSRNETGYIEFPMQIDKDAQKRSALMGAVTIIEAQELTSKPNAWQRFKYKVGQLSIDALFSAIRFW</sequence>
<dbReference type="Gene3D" id="2.60.40.1120">
    <property type="entry name" value="Carboxypeptidase-like, regulatory domain"/>
    <property type="match status" value="1"/>
</dbReference>
<dbReference type="STRING" id="104663.SAMN04488121_104275"/>
<gene>
    <name evidence="1" type="ORF">SAMN04488121_104275</name>
</gene>
<protein>
    <submittedName>
        <fullName evidence="1">CarboxypepD_reg-like domain-containing protein</fullName>
    </submittedName>
</protein>
<dbReference type="RefSeq" id="WP_089834452.1">
    <property type="nucleotide sequence ID" value="NZ_FNBN01000004.1"/>
</dbReference>
<evidence type="ECO:0000313" key="2">
    <source>
        <dbReference type="Proteomes" id="UP000199045"/>
    </source>
</evidence>
<dbReference type="Pfam" id="PF13715">
    <property type="entry name" value="CarbopepD_reg_2"/>
    <property type="match status" value="1"/>
</dbReference>
<reference evidence="1 2" key="1">
    <citation type="submission" date="2016-10" db="EMBL/GenBank/DDBJ databases">
        <authorList>
            <person name="de Groot N.N."/>
        </authorList>
    </citation>
    <scope>NUCLEOTIDE SEQUENCE [LARGE SCALE GENOMIC DNA]</scope>
    <source>
        <strain evidence="1 2">DSM 527</strain>
    </source>
</reference>
<accession>A0A1G7U9A0</accession>
<evidence type="ECO:0000313" key="1">
    <source>
        <dbReference type="EMBL" id="SDG44017.1"/>
    </source>
</evidence>
<proteinExistence type="predicted"/>
<dbReference type="OrthoDB" id="7432683at2"/>
<dbReference type="SUPFAM" id="SSF49464">
    <property type="entry name" value="Carboxypeptidase regulatory domain-like"/>
    <property type="match status" value="1"/>
</dbReference>
<dbReference type="AlphaFoldDB" id="A0A1G7U9A0"/>